<dbReference type="Pfam" id="PF13409">
    <property type="entry name" value="GST_N_2"/>
    <property type="match status" value="1"/>
</dbReference>
<evidence type="ECO:0000256" key="14">
    <source>
        <dbReference type="PIRSR" id="PIRSR605959-3"/>
    </source>
</evidence>
<dbReference type="Gene3D" id="3.90.850.10">
    <property type="entry name" value="Fumarylacetoacetase-like, C-terminal domain"/>
    <property type="match status" value="1"/>
</dbReference>
<evidence type="ECO:0000256" key="5">
    <source>
        <dbReference type="ARBA" id="ARBA00012094"/>
    </source>
</evidence>
<dbReference type="SUPFAM" id="SSF52833">
    <property type="entry name" value="Thioredoxin-like"/>
    <property type="match status" value="1"/>
</dbReference>
<dbReference type="GO" id="GO:0004334">
    <property type="term" value="F:fumarylacetoacetase activity"/>
    <property type="evidence" value="ECO:0007669"/>
    <property type="project" value="UniProtKB-EC"/>
</dbReference>
<gene>
    <name evidence="17" type="ORF">CYMTET_45778</name>
</gene>
<dbReference type="PROSITE" id="PS50404">
    <property type="entry name" value="GST_NTER"/>
    <property type="match status" value="1"/>
</dbReference>
<keyword evidence="8 14" id="KW-0106">Calcium</keyword>
<dbReference type="InterPro" id="IPR005959">
    <property type="entry name" value="Fumarylacetoacetase"/>
</dbReference>
<dbReference type="Pfam" id="PF01557">
    <property type="entry name" value="FAA_hydrolase"/>
    <property type="match status" value="1"/>
</dbReference>
<feature type="binding site" evidence="14">
    <location>
        <position position="303"/>
    </location>
    <ligand>
        <name>Mg(2+)</name>
        <dbReference type="ChEBI" id="CHEBI:18420"/>
    </ligand>
</feature>
<feature type="binding site" evidence="14">
    <location>
        <position position="246"/>
    </location>
    <ligand>
        <name>Ca(2+)</name>
        <dbReference type="ChEBI" id="CHEBI:29108"/>
    </ligand>
</feature>
<feature type="binding site" evidence="13">
    <location>
        <position position="290"/>
    </location>
    <ligand>
        <name>substrate</name>
    </ligand>
</feature>
<feature type="binding site" evidence="13">
    <location>
        <position position="286"/>
    </location>
    <ligand>
        <name>substrate</name>
    </ligand>
</feature>
<dbReference type="PANTHER" id="PTHR43069">
    <property type="entry name" value="FUMARYLACETOACETASE"/>
    <property type="match status" value="1"/>
</dbReference>
<comment type="similarity">
    <text evidence="4">Belongs to the FAH family.</text>
</comment>
<dbReference type="Gene3D" id="3.40.30.10">
    <property type="entry name" value="Glutaredoxin"/>
    <property type="match status" value="1"/>
</dbReference>
<dbReference type="GO" id="GO:0046872">
    <property type="term" value="F:metal ion binding"/>
    <property type="evidence" value="ECO:0007669"/>
    <property type="project" value="UniProtKB-KW"/>
</dbReference>
<dbReference type="InterPro" id="IPR004045">
    <property type="entry name" value="Glutathione_S-Trfase_N"/>
</dbReference>
<dbReference type="InterPro" id="IPR036462">
    <property type="entry name" value="Fumarylacetoacetase_N_sf"/>
</dbReference>
<sequence length="697" mass="76093">MESSWIHVQEDSDFSLQNLPYGIFSLKSEGQQGRARVGVAIGDYVLDLSALATAGLFRDVTVRATVLKTNSVEKIGENGTSADKAAVLADSSECTWPLDTSVFSQPTLNAFMASGKPSWQAIRKRLTQLLANGGDPILKDNAPLKRLALISACETKLHLPADIGDYTDFYSSREHATNVGTMFRGKDNALQPNWLHLPVGYHGRASSVVVSGTNVVRPRGQLQADPSDDKKGSVYGACRLLDFELEMAFYVGGPPTALGRPLTIEEAEEHIFGFSLMNDWSARDIQKWEYVPLGPFGAKNFSTTISPWVVTLDALEPFRCTSSAGPAQDSPAPLSYLHDKDYSTGSYNVNLEVGIQTDDMMSASVVSRSNFRNMYWNAKQQLVHHSVTGCNMRPGDLLGSGTISGQDSTSYGSMLELSWRGAKEIPLSDGTTRKFLKDGDTVKMRGYCQGDGFRVGFGECDGRILPAGSEDLVLSAQPFTTTFKPAYHTLKLHGCRTSNSWRVRICLHLKNIPFSCLPDIAPRHAEQSGEECGEMNLLQLVPTLEVSDTTGGVHVLTQSMAIIEFLEAAFQGSYPVLPSDPLARAQVCQISEMINSNQITLEIMKSSGNESELTCRQHAQVLTEKCCAALETIVGDTYCVGDSITMADTYLIPMLYDARRCEANLDRFQKLLNIEAKCANMAAFQAARADVQLGAFA</sequence>
<dbReference type="FunFam" id="3.90.850.10:FF:000009">
    <property type="entry name" value="Fumarylacetoacetase"/>
    <property type="match status" value="1"/>
</dbReference>
<dbReference type="GO" id="GO:1902000">
    <property type="term" value="P:homogentisate catabolic process"/>
    <property type="evidence" value="ECO:0007669"/>
    <property type="project" value="TreeGrafter"/>
</dbReference>
<evidence type="ECO:0000259" key="16">
    <source>
        <dbReference type="PROSITE" id="PS50405"/>
    </source>
</evidence>
<protein>
    <recommendedName>
        <fullName evidence="5">fumarylacetoacetase</fullName>
        <ecNumber evidence="5">3.7.1.2</ecNumber>
    </recommendedName>
</protein>
<dbReference type="InterPro" id="IPR036282">
    <property type="entry name" value="Glutathione-S-Trfase_C_sf"/>
</dbReference>
<dbReference type="Proteomes" id="UP001190700">
    <property type="component" value="Unassembled WGS sequence"/>
</dbReference>
<dbReference type="InterPro" id="IPR010987">
    <property type="entry name" value="Glutathione-S-Trfase_C-like"/>
</dbReference>
<evidence type="ECO:0000256" key="9">
    <source>
        <dbReference type="ARBA" id="ARBA00022842"/>
    </source>
</evidence>
<feature type="binding site" evidence="14">
    <location>
        <position position="244"/>
    </location>
    <ligand>
        <name>Ca(2+)</name>
        <dbReference type="ChEBI" id="CHEBI:29108"/>
    </ligand>
</feature>
<keyword evidence="18" id="KW-1185">Reference proteome</keyword>
<dbReference type="AlphaFoldDB" id="A0AAE0EY96"/>
<feature type="binding site" evidence="13">
    <location>
        <position position="184"/>
    </location>
    <ligand>
        <name>substrate</name>
    </ligand>
</feature>
<comment type="pathway">
    <text evidence="3">Amino-acid degradation; L-phenylalanine degradation; acetoacetate and fumarate from L-phenylalanine: step 6/6.</text>
</comment>
<dbReference type="Gene3D" id="2.30.30.230">
    <property type="entry name" value="Fumarylacetoacetase, N-terminal domain"/>
    <property type="match status" value="1"/>
</dbReference>
<dbReference type="GO" id="GO:0006572">
    <property type="term" value="P:L-tyrosine catabolic process"/>
    <property type="evidence" value="ECO:0007669"/>
    <property type="project" value="UniProtKB-KW"/>
</dbReference>
<feature type="binding site" evidence="14">
    <location>
        <position position="299"/>
    </location>
    <ligand>
        <name>Mg(2+)</name>
        <dbReference type="ChEBI" id="CHEBI:18420"/>
    </ligand>
</feature>
<evidence type="ECO:0000313" key="17">
    <source>
        <dbReference type="EMBL" id="KAK3244614.1"/>
    </source>
</evidence>
<dbReference type="InterPro" id="IPR011234">
    <property type="entry name" value="Fumarylacetoacetase-like_C"/>
</dbReference>
<comment type="caution">
    <text evidence="17">The sequence shown here is derived from an EMBL/GenBank/DDBJ whole genome shotgun (WGS) entry which is preliminary data.</text>
</comment>
<dbReference type="InterPro" id="IPR040079">
    <property type="entry name" value="Glutathione_S-Trfase"/>
</dbReference>
<dbReference type="Gene3D" id="1.20.1050.10">
    <property type="match status" value="1"/>
</dbReference>
<evidence type="ECO:0000256" key="10">
    <source>
        <dbReference type="ARBA" id="ARBA00022878"/>
    </source>
</evidence>
<dbReference type="PROSITE" id="PS50405">
    <property type="entry name" value="GST_CTER"/>
    <property type="match status" value="1"/>
</dbReference>
<dbReference type="SUPFAM" id="SSF56529">
    <property type="entry name" value="FAH"/>
    <property type="match status" value="1"/>
</dbReference>
<evidence type="ECO:0000256" key="12">
    <source>
        <dbReference type="PIRSR" id="PIRSR605959-1"/>
    </source>
</evidence>
<evidence type="ECO:0000313" key="18">
    <source>
        <dbReference type="Proteomes" id="UP001190700"/>
    </source>
</evidence>
<feature type="domain" description="GST C-terminal" evidence="16">
    <location>
        <begin position="580"/>
        <end position="697"/>
    </location>
</feature>
<evidence type="ECO:0000256" key="2">
    <source>
        <dbReference type="ARBA" id="ARBA00001946"/>
    </source>
</evidence>
<dbReference type="Pfam" id="PF09298">
    <property type="entry name" value="FAA_hydrolase_N"/>
    <property type="match status" value="1"/>
</dbReference>
<comment type="cofactor">
    <cofactor evidence="2 14">
        <name>Mg(2+)</name>
        <dbReference type="ChEBI" id="CHEBI:18420"/>
    </cofactor>
</comment>
<dbReference type="SUPFAM" id="SSF63433">
    <property type="entry name" value="Fumarylacetoacetate hydrolase, FAH, N-terminal domain"/>
    <property type="match status" value="2"/>
</dbReference>
<evidence type="ECO:0000256" key="11">
    <source>
        <dbReference type="ARBA" id="ARBA00023232"/>
    </source>
</evidence>
<evidence type="ECO:0000259" key="15">
    <source>
        <dbReference type="PROSITE" id="PS50404"/>
    </source>
</evidence>
<feature type="binding site" evidence="13">
    <location>
        <position position="402"/>
    </location>
    <ligand>
        <name>substrate</name>
    </ligand>
</feature>
<evidence type="ECO:0000256" key="8">
    <source>
        <dbReference type="ARBA" id="ARBA00022837"/>
    </source>
</evidence>
<evidence type="ECO:0000256" key="7">
    <source>
        <dbReference type="ARBA" id="ARBA00022801"/>
    </source>
</evidence>
<dbReference type="EC" id="3.7.1.2" evidence="5"/>
<dbReference type="InterPro" id="IPR036663">
    <property type="entry name" value="Fumarylacetoacetase_C_sf"/>
</dbReference>
<feature type="binding site" evidence="14">
    <location>
        <position position="168"/>
    </location>
    <ligand>
        <name>Ca(2+)</name>
        <dbReference type="ChEBI" id="CHEBI:29108"/>
    </ligand>
</feature>
<dbReference type="GO" id="GO:0006559">
    <property type="term" value="P:L-phenylalanine catabolic process"/>
    <property type="evidence" value="ECO:0007669"/>
    <property type="project" value="UniProtKB-KW"/>
</dbReference>
<keyword evidence="7" id="KW-0378">Hydrolase</keyword>
<dbReference type="InterPro" id="IPR015377">
    <property type="entry name" value="Fumarylacetoacetase_N"/>
</dbReference>
<feature type="binding site" evidence="14">
    <location>
        <position position="279"/>
    </location>
    <ligand>
        <name>Mg(2+)</name>
        <dbReference type="ChEBI" id="CHEBI:18420"/>
    </ligand>
</feature>
<evidence type="ECO:0000256" key="4">
    <source>
        <dbReference type="ARBA" id="ARBA00010211"/>
    </source>
</evidence>
<evidence type="ECO:0000256" key="6">
    <source>
        <dbReference type="ARBA" id="ARBA00022723"/>
    </source>
</evidence>
<keyword evidence="6 14" id="KW-0479">Metal-binding</keyword>
<evidence type="ECO:0000256" key="13">
    <source>
        <dbReference type="PIRSR" id="PIRSR605959-2"/>
    </source>
</evidence>
<dbReference type="PANTHER" id="PTHR43069:SF2">
    <property type="entry name" value="FUMARYLACETOACETASE"/>
    <property type="match status" value="1"/>
</dbReference>
<organism evidence="17 18">
    <name type="scientific">Cymbomonas tetramitiformis</name>
    <dbReference type="NCBI Taxonomy" id="36881"/>
    <lineage>
        <taxon>Eukaryota</taxon>
        <taxon>Viridiplantae</taxon>
        <taxon>Chlorophyta</taxon>
        <taxon>Pyramimonadophyceae</taxon>
        <taxon>Pyramimonadales</taxon>
        <taxon>Pyramimonadaceae</taxon>
        <taxon>Cymbomonas</taxon>
    </lineage>
</organism>
<feature type="binding site" evidence="13">
    <location>
        <position position="170"/>
    </location>
    <ligand>
        <name>substrate</name>
    </ligand>
</feature>
<accession>A0AAE0EY96</accession>
<reference evidence="17 18" key="1">
    <citation type="journal article" date="2015" name="Genome Biol. Evol.">
        <title>Comparative Genomics of a Bacterivorous Green Alga Reveals Evolutionary Causalities and Consequences of Phago-Mixotrophic Mode of Nutrition.</title>
        <authorList>
            <person name="Burns J.A."/>
            <person name="Paasch A."/>
            <person name="Narechania A."/>
            <person name="Kim E."/>
        </authorList>
    </citation>
    <scope>NUCLEOTIDE SEQUENCE [LARGE SCALE GENOMIC DNA]</scope>
    <source>
        <strain evidence="17 18">PLY_AMNH</strain>
    </source>
</reference>
<dbReference type="SFLD" id="SFLDS00019">
    <property type="entry name" value="Glutathione_Transferase_(cytos"/>
    <property type="match status" value="1"/>
</dbReference>
<dbReference type="NCBIfam" id="TIGR01266">
    <property type="entry name" value="fum_ac_acetase"/>
    <property type="match status" value="1"/>
</dbReference>
<keyword evidence="11" id="KW-0585">Phenylalanine catabolism</keyword>
<feature type="binding site" evidence="14">
    <location>
        <position position="279"/>
    </location>
    <ligand>
        <name>Ca(2+)</name>
        <dbReference type="ChEBI" id="CHEBI:29108"/>
    </ligand>
</feature>
<dbReference type="SUPFAM" id="SSF47616">
    <property type="entry name" value="GST C-terminal domain-like"/>
    <property type="match status" value="1"/>
</dbReference>
<proteinExistence type="inferred from homology"/>
<evidence type="ECO:0000256" key="1">
    <source>
        <dbReference type="ARBA" id="ARBA00001913"/>
    </source>
</evidence>
<name>A0AAE0EY96_9CHLO</name>
<evidence type="ECO:0000256" key="3">
    <source>
        <dbReference type="ARBA" id="ARBA00004782"/>
    </source>
</evidence>
<keyword evidence="9 14" id="KW-0460">Magnesium</keyword>
<keyword evidence="10" id="KW-0828">Tyrosine catabolism</keyword>
<dbReference type="InterPro" id="IPR036249">
    <property type="entry name" value="Thioredoxin-like_sf"/>
</dbReference>
<feature type="domain" description="GST N-terminal" evidence="15">
    <location>
        <begin position="487"/>
        <end position="574"/>
    </location>
</feature>
<dbReference type="EMBL" id="LGRX02031643">
    <property type="protein sequence ID" value="KAK3244614.1"/>
    <property type="molecule type" value="Genomic_DNA"/>
</dbReference>
<comment type="cofactor">
    <cofactor evidence="1 14">
        <name>Ca(2+)</name>
        <dbReference type="ChEBI" id="CHEBI:29108"/>
    </cofactor>
</comment>
<feature type="active site" description="Proton acceptor" evidence="12">
    <location>
        <position position="175"/>
    </location>
</feature>